<gene>
    <name evidence="1" type="ORF">FHP25_16015</name>
</gene>
<dbReference type="AlphaFoldDB" id="A0A5C8PLH8"/>
<organism evidence="1 2">
    <name type="scientific">Vineibacter terrae</name>
    <dbReference type="NCBI Taxonomy" id="2586908"/>
    <lineage>
        <taxon>Bacteria</taxon>
        <taxon>Pseudomonadati</taxon>
        <taxon>Pseudomonadota</taxon>
        <taxon>Alphaproteobacteria</taxon>
        <taxon>Hyphomicrobiales</taxon>
        <taxon>Vineibacter</taxon>
    </lineage>
</organism>
<dbReference type="RefSeq" id="WP_147847964.1">
    <property type="nucleotide sequence ID" value="NZ_VDUZ01000017.1"/>
</dbReference>
<comment type="caution">
    <text evidence="1">The sequence shown here is derived from an EMBL/GenBank/DDBJ whole genome shotgun (WGS) entry which is preliminary data.</text>
</comment>
<reference evidence="1 2" key="1">
    <citation type="submission" date="2019-06" db="EMBL/GenBank/DDBJ databases">
        <title>New taxonomy in bacterial strain CC-CFT640, isolated from vineyard.</title>
        <authorList>
            <person name="Lin S.-Y."/>
            <person name="Tsai C.-F."/>
            <person name="Young C.-C."/>
        </authorList>
    </citation>
    <scope>NUCLEOTIDE SEQUENCE [LARGE SCALE GENOMIC DNA]</scope>
    <source>
        <strain evidence="1 2">CC-CFT640</strain>
    </source>
</reference>
<evidence type="ECO:0000313" key="2">
    <source>
        <dbReference type="Proteomes" id="UP000321638"/>
    </source>
</evidence>
<proteinExistence type="predicted"/>
<protein>
    <recommendedName>
        <fullName evidence="3">Esterase-like activity of phytase family protein</fullName>
    </recommendedName>
</protein>
<name>A0A5C8PLH8_9HYPH</name>
<sequence>MGASGLASWRRAAIGLVAALMGGCVQPLPTGPVARVVGEGIIVCPAPTERCELSGATLAAGRLLLVNDRAVSGKVGDSVLTIAPTTFAPRVDARFQAGLPPLPAEKLEAITTTSDGRHVFATTSFDRPDPDRFNVLLTWPEGRPQAARVLGSLALRAQLRAALASASVPDGPAYFKIEGLAALPDRLLVGVRETGRTYQDFSFTLTVLSLPWRLEDGVPVLAGPPRMVWRADPARLPDLPKTPIGLSELAYDAARERLWLLTSVEQGEAVDGVAGYLWTLDLAALASGLPPVVVRGADGRPLLFTHKPEALAILPDRRLLVVHDDDRRATLVPDPVTGTRRPRQQTETLYQILSVAD</sequence>
<keyword evidence="2" id="KW-1185">Reference proteome</keyword>
<evidence type="ECO:0000313" key="1">
    <source>
        <dbReference type="EMBL" id="TXL74590.1"/>
    </source>
</evidence>
<dbReference type="EMBL" id="VDUZ01000017">
    <property type="protein sequence ID" value="TXL74590.1"/>
    <property type="molecule type" value="Genomic_DNA"/>
</dbReference>
<dbReference type="Proteomes" id="UP000321638">
    <property type="component" value="Unassembled WGS sequence"/>
</dbReference>
<accession>A0A5C8PLH8</accession>
<dbReference type="OrthoDB" id="6179211at2"/>
<evidence type="ECO:0008006" key="3">
    <source>
        <dbReference type="Google" id="ProtNLM"/>
    </source>
</evidence>